<dbReference type="InterPro" id="IPR011258">
    <property type="entry name" value="BPG-indep_PGM_N"/>
</dbReference>
<dbReference type="Gene3D" id="3.40.1450.10">
    <property type="entry name" value="BPG-independent phosphoglycerate mutase, domain B"/>
    <property type="match status" value="1"/>
</dbReference>
<dbReference type="InterPro" id="IPR036646">
    <property type="entry name" value="PGAM_B_sf"/>
</dbReference>
<evidence type="ECO:0000256" key="1">
    <source>
        <dbReference type="ARBA" id="ARBA00000370"/>
    </source>
</evidence>
<keyword evidence="14" id="KW-1185">Reference proteome</keyword>
<evidence type="ECO:0000256" key="2">
    <source>
        <dbReference type="ARBA" id="ARBA00001936"/>
    </source>
</evidence>
<dbReference type="EC" id="5.4.2.12" evidence="9"/>
<dbReference type="GO" id="GO:0004619">
    <property type="term" value="F:phosphoglycerate mutase activity"/>
    <property type="evidence" value="ECO:0007669"/>
    <property type="project" value="UniProtKB-UniRule"/>
</dbReference>
<keyword evidence="8 13" id="KW-0413">Isomerase</keyword>
<gene>
    <name evidence="13" type="primary">gpmI</name>
    <name evidence="13" type="ORF">F2P47_02615</name>
</gene>
<feature type="domain" description="BPG-independent PGAM N-terminal" evidence="12">
    <location>
        <begin position="127"/>
        <end position="316"/>
    </location>
</feature>
<dbReference type="PANTHER" id="PTHR31637:SF0">
    <property type="entry name" value="2,3-BISPHOSPHOGLYCERATE-INDEPENDENT PHOSPHOGLYCERATE MUTASE"/>
    <property type="match status" value="1"/>
</dbReference>
<dbReference type="Pfam" id="PF01676">
    <property type="entry name" value="Metalloenzyme"/>
    <property type="match status" value="1"/>
</dbReference>
<dbReference type="EMBL" id="WESC01000002">
    <property type="protein sequence ID" value="KAB7742181.1"/>
    <property type="molecule type" value="Genomic_DNA"/>
</dbReference>
<evidence type="ECO:0000256" key="10">
    <source>
        <dbReference type="PIRSR" id="PIRSR001492-3"/>
    </source>
</evidence>
<sequence>MINMTAMAHRGHGQDSHLGIVSVVLRGEHADIESGLINSRTMSGFVGVRPLVLVLLDGWGIRAEREGNALAMARTPIYDRLAAASAQTLLSASGEDVGLAPGKPGNAKAGYLTLGAGRPVEQSILRINRAIQQDDARAISTNPALTRLIQRARSRGGAIHLIGMVSPGGIAGHQHHLAVLAALLSHEGVQVWVHAVMDGQDSARQGGVDYLAEFFDDISGAEHASLGTIMGRAYAFDEPSEGDLLKSALKAILTAEAPRTEYPAAYLNDAYKKGFADDRVPPAVSAKYRGIRQDDAVLLVNLQPDLGRTLIEALLDGPAAGLLSGMASLCELEGRTKPHVDPLFVLPPVAPTLSETIARAGCSQLLLTETIAETNLSLFMRGGIGEIYDGETIGVAESPPFAKLEKRPDLASADLVAEAIDAVRKGDRDFVGLHLPNVGILGRTGNLRATVEAAEAIDKHLGRLAAQVEKRGAVMVVTSAFGKGEVMVDPATGAPWRGPTSSRTPFILNGTEKHSTLRPGTLADVAPTLLGLMGLEVPAGMTGRSLLAGAEQAVRVTA</sequence>
<evidence type="ECO:0000313" key="13">
    <source>
        <dbReference type="EMBL" id="KAB7742181.1"/>
    </source>
</evidence>
<evidence type="ECO:0000259" key="12">
    <source>
        <dbReference type="Pfam" id="PF06415"/>
    </source>
</evidence>
<evidence type="ECO:0000256" key="4">
    <source>
        <dbReference type="ARBA" id="ARBA00008819"/>
    </source>
</evidence>
<organism evidence="13 14">
    <name type="scientific">Parvibaculum sedimenti</name>
    <dbReference type="NCBI Taxonomy" id="2608632"/>
    <lineage>
        <taxon>Bacteria</taxon>
        <taxon>Pseudomonadati</taxon>
        <taxon>Pseudomonadota</taxon>
        <taxon>Alphaproteobacteria</taxon>
        <taxon>Hyphomicrobiales</taxon>
        <taxon>Parvibaculaceae</taxon>
        <taxon>Parvibaculum</taxon>
    </lineage>
</organism>
<evidence type="ECO:0000256" key="7">
    <source>
        <dbReference type="ARBA" id="ARBA00023211"/>
    </source>
</evidence>
<dbReference type="PANTHER" id="PTHR31637">
    <property type="entry name" value="2,3-BISPHOSPHOGLYCERATE-INDEPENDENT PHOSPHOGLYCERATE MUTASE"/>
    <property type="match status" value="1"/>
</dbReference>
<dbReference type="GO" id="GO:0030145">
    <property type="term" value="F:manganese ion binding"/>
    <property type="evidence" value="ECO:0007669"/>
    <property type="project" value="InterPro"/>
</dbReference>
<feature type="binding site" evidence="10">
    <location>
        <position position="57"/>
    </location>
    <ligand>
        <name>Mn(2+)</name>
        <dbReference type="ChEBI" id="CHEBI:29035"/>
        <label>2</label>
    </ligand>
</feature>
<dbReference type="NCBIfam" id="TIGR01307">
    <property type="entry name" value="pgm_bpd_ind"/>
    <property type="match status" value="1"/>
</dbReference>
<protein>
    <recommendedName>
        <fullName evidence="9">2,3-bisphosphoglycerate-independent phosphoglycerate mutase</fullName>
        <ecNumber evidence="9">5.4.2.12</ecNumber>
    </recommendedName>
</protein>
<dbReference type="InterPro" id="IPR006124">
    <property type="entry name" value="Metalloenzyme"/>
</dbReference>
<proteinExistence type="inferred from homology"/>
<evidence type="ECO:0000259" key="11">
    <source>
        <dbReference type="Pfam" id="PF01676"/>
    </source>
</evidence>
<dbReference type="GO" id="GO:0006096">
    <property type="term" value="P:glycolytic process"/>
    <property type="evidence" value="ECO:0007669"/>
    <property type="project" value="UniProtKB-UniRule"/>
</dbReference>
<comment type="pathway">
    <text evidence="3">Carbohydrate degradation; glycolysis; pyruvate from D-glyceraldehyde 3-phosphate: step 3/5.</text>
</comment>
<comment type="catalytic activity">
    <reaction evidence="1">
        <text>(2R)-2-phosphoglycerate = (2R)-3-phosphoglycerate</text>
        <dbReference type="Rhea" id="RHEA:15901"/>
        <dbReference type="ChEBI" id="CHEBI:58272"/>
        <dbReference type="ChEBI" id="CHEBI:58289"/>
        <dbReference type="EC" id="5.4.2.12"/>
    </reaction>
</comment>
<dbReference type="InterPro" id="IPR005995">
    <property type="entry name" value="Pgm_bpd_ind"/>
</dbReference>
<evidence type="ECO:0000256" key="6">
    <source>
        <dbReference type="ARBA" id="ARBA00023152"/>
    </source>
</evidence>
<evidence type="ECO:0000256" key="3">
    <source>
        <dbReference type="ARBA" id="ARBA00004798"/>
    </source>
</evidence>
<dbReference type="Gene3D" id="3.40.720.10">
    <property type="entry name" value="Alkaline Phosphatase, subunit A"/>
    <property type="match status" value="1"/>
</dbReference>
<evidence type="ECO:0000256" key="9">
    <source>
        <dbReference type="NCBIfam" id="TIGR01307"/>
    </source>
</evidence>
<keyword evidence="7 10" id="KW-0464">Manganese</keyword>
<comment type="caution">
    <text evidence="13">The sequence shown here is derived from an EMBL/GenBank/DDBJ whole genome shotgun (WGS) entry which is preliminary data.</text>
</comment>
<dbReference type="GO" id="GO:0005829">
    <property type="term" value="C:cytosol"/>
    <property type="evidence" value="ECO:0007669"/>
    <property type="project" value="TreeGrafter"/>
</dbReference>
<evidence type="ECO:0000313" key="14">
    <source>
        <dbReference type="Proteomes" id="UP000468901"/>
    </source>
</evidence>
<keyword evidence="6" id="KW-0324">Glycolysis</keyword>
<dbReference type="Pfam" id="PF06415">
    <property type="entry name" value="iPGM_N"/>
    <property type="match status" value="1"/>
</dbReference>
<dbReference type="SUPFAM" id="SSF64158">
    <property type="entry name" value="2,3-Bisphosphoglycerate-independent phosphoglycerate mutase, substrate-binding domain"/>
    <property type="match status" value="1"/>
</dbReference>
<dbReference type="InterPro" id="IPR017850">
    <property type="entry name" value="Alkaline_phosphatase_core_sf"/>
</dbReference>
<reference evidence="13 14" key="1">
    <citation type="submission" date="2019-09" db="EMBL/GenBank/DDBJ databases">
        <title>Parvibaculum sedimenti sp. nov., isolated from sediment.</title>
        <authorList>
            <person name="Wang Y."/>
        </authorList>
    </citation>
    <scope>NUCLEOTIDE SEQUENCE [LARGE SCALE GENOMIC DNA]</scope>
    <source>
        <strain evidence="13 14">HXT-9</strain>
    </source>
</reference>
<evidence type="ECO:0000256" key="8">
    <source>
        <dbReference type="ARBA" id="ARBA00023235"/>
    </source>
</evidence>
<dbReference type="GO" id="GO:0006007">
    <property type="term" value="P:glucose catabolic process"/>
    <property type="evidence" value="ECO:0007669"/>
    <property type="project" value="InterPro"/>
</dbReference>
<dbReference type="UniPathway" id="UPA00109">
    <property type="reaction ID" value="UER00186"/>
</dbReference>
<accession>A0A6N6VQU0</accession>
<dbReference type="PIRSF" id="PIRSF001492">
    <property type="entry name" value="IPGAM"/>
    <property type="match status" value="1"/>
</dbReference>
<comment type="similarity">
    <text evidence="4">Belongs to the BPG-independent phosphoglycerate mutase family.</text>
</comment>
<dbReference type="SUPFAM" id="SSF53649">
    <property type="entry name" value="Alkaline phosphatase-like"/>
    <property type="match status" value="1"/>
</dbReference>
<name>A0A6N6VQU0_9HYPH</name>
<comment type="cofactor">
    <cofactor evidence="2">
        <name>Mn(2+)</name>
        <dbReference type="ChEBI" id="CHEBI:29035"/>
    </cofactor>
</comment>
<evidence type="ECO:0000256" key="5">
    <source>
        <dbReference type="ARBA" id="ARBA00022723"/>
    </source>
</evidence>
<keyword evidence="5 10" id="KW-0479">Metal-binding</keyword>
<feature type="domain" description="Metalloenzyme" evidence="11">
    <location>
        <begin position="50"/>
        <end position="536"/>
    </location>
</feature>
<dbReference type="AlphaFoldDB" id="A0A6N6VQU0"/>
<dbReference type="Proteomes" id="UP000468901">
    <property type="component" value="Unassembled WGS sequence"/>
</dbReference>